<protein>
    <submittedName>
        <fullName evidence="2">DUF917 family protein</fullName>
    </submittedName>
</protein>
<organism evidence="2 3">
    <name type="scientific">Kibdelosporangium lantanae</name>
    <dbReference type="NCBI Taxonomy" id="1497396"/>
    <lineage>
        <taxon>Bacteria</taxon>
        <taxon>Bacillati</taxon>
        <taxon>Actinomycetota</taxon>
        <taxon>Actinomycetes</taxon>
        <taxon>Pseudonocardiales</taxon>
        <taxon>Pseudonocardiaceae</taxon>
        <taxon>Kibdelosporangium</taxon>
    </lineage>
</organism>
<feature type="domain" description="S-Me-THD N-terminal" evidence="1">
    <location>
        <begin position="73"/>
        <end position="151"/>
    </location>
</feature>
<gene>
    <name evidence="2" type="ORF">ACFQ1S_36730</name>
</gene>
<evidence type="ECO:0000313" key="2">
    <source>
        <dbReference type="EMBL" id="MFD1050682.1"/>
    </source>
</evidence>
<dbReference type="Pfam" id="PF06032">
    <property type="entry name" value="S-Me-THD_N"/>
    <property type="match status" value="1"/>
</dbReference>
<keyword evidence="3" id="KW-1185">Reference proteome</keyword>
<dbReference type="EMBL" id="JBHTIS010003019">
    <property type="protein sequence ID" value="MFD1050682.1"/>
    <property type="molecule type" value="Genomic_DNA"/>
</dbReference>
<reference evidence="3" key="1">
    <citation type="journal article" date="2019" name="Int. J. Syst. Evol. Microbiol.">
        <title>The Global Catalogue of Microorganisms (GCM) 10K type strain sequencing project: providing services to taxonomists for standard genome sequencing and annotation.</title>
        <authorList>
            <consortium name="The Broad Institute Genomics Platform"/>
            <consortium name="The Broad Institute Genome Sequencing Center for Infectious Disease"/>
            <person name="Wu L."/>
            <person name="Ma J."/>
        </authorList>
    </citation>
    <scope>NUCLEOTIDE SEQUENCE [LARGE SCALE GENOMIC DNA]</scope>
    <source>
        <strain evidence="3">JCM 31486</strain>
    </source>
</reference>
<dbReference type="SUPFAM" id="SSF160991">
    <property type="entry name" value="CV3147-like"/>
    <property type="match status" value="1"/>
</dbReference>
<dbReference type="InterPro" id="IPR010318">
    <property type="entry name" value="S-Me-THD_N"/>
</dbReference>
<dbReference type="Proteomes" id="UP001597045">
    <property type="component" value="Unassembled WGS sequence"/>
</dbReference>
<dbReference type="Gene3D" id="3.40.1610.10">
    <property type="entry name" value="CV3147-like domain"/>
    <property type="match status" value="1"/>
</dbReference>
<accession>A0ABW3MKH2</accession>
<evidence type="ECO:0000259" key="1">
    <source>
        <dbReference type="Pfam" id="PF06032"/>
    </source>
</evidence>
<name>A0ABW3MKH2_9PSEU</name>
<dbReference type="InterPro" id="IPR027479">
    <property type="entry name" value="S-Me-THD_N_sf"/>
</dbReference>
<feature type="non-terminal residue" evidence="2">
    <location>
        <position position="151"/>
    </location>
</feature>
<evidence type="ECO:0000313" key="3">
    <source>
        <dbReference type="Proteomes" id="UP001597045"/>
    </source>
</evidence>
<comment type="caution">
    <text evidence="2">The sequence shown here is derived from an EMBL/GenBank/DDBJ whole genome shotgun (WGS) entry which is preliminary data.</text>
</comment>
<proteinExistence type="predicted"/>
<sequence>MRIGVAVPGDHARFGADVNAVDLLVGQVKALAEAGVGAGGFVDRASVVVSAGRDLPGACDRCGGHSVISRDTLPLLASGSRLLATGATASSFQIAYDWAMDVLSDGSVPLVAAADLPADTLCVAISLVGSTTAMEEQLPCGDEPARVVRAL</sequence>